<dbReference type="EMBL" id="PSUL01000029">
    <property type="protein sequence ID" value="PPF11958.1"/>
    <property type="molecule type" value="Genomic_DNA"/>
</dbReference>
<reference evidence="4 5" key="1">
    <citation type="submission" date="2018-02" db="EMBL/GenBank/DDBJ databases">
        <title>Bacteriophage NCPPB3778 and a type I-E CRISPR drive the evolution of the US Biological Select Agent, Rathayibacter toxicus.</title>
        <authorList>
            <person name="Davis E.W.II."/>
            <person name="Tabima J.F."/>
            <person name="Weisberg A.J."/>
            <person name="Lopes L.D."/>
            <person name="Wiseman M.S."/>
            <person name="Wiseman M.S."/>
            <person name="Pupko T."/>
            <person name="Belcher M.S."/>
            <person name="Sechler A.J."/>
            <person name="Tancos M.A."/>
            <person name="Schroeder B.K."/>
            <person name="Murray T.D."/>
            <person name="Luster D.G."/>
            <person name="Schneider W.L."/>
            <person name="Rogers E."/>
            <person name="Andreote F.D."/>
            <person name="Grunwald N.J."/>
            <person name="Putnam M.L."/>
            <person name="Chang J.H."/>
        </authorList>
    </citation>
    <scope>NUCLEOTIDE SEQUENCE [LARGE SCALE GENOMIC DNA]</scope>
    <source>
        <strain evidence="3 5">AY1D6</strain>
        <strain evidence="2 4">AY1I9</strain>
    </source>
</reference>
<dbReference type="AlphaFoldDB" id="A0ABD6W730"/>
<accession>A0ABD6W730</accession>
<evidence type="ECO:0000313" key="2">
    <source>
        <dbReference type="EMBL" id="PPF11958.1"/>
    </source>
</evidence>
<comment type="caution">
    <text evidence="2">The sequence shown here is derived from an EMBL/GenBank/DDBJ whole genome shotgun (WGS) entry which is preliminary data.</text>
</comment>
<sequence>MLLMALMDQSRRRDPRGRKSKGDRDRQTFLPPAAFGAIVRLDAAQQGVTLADLLLRIVRDAYGLESFSAEALEQLAASLGLEAAEVDHETARIMKTPAAQQRRGSTTRQEELPIRTAA</sequence>
<feature type="compositionally biased region" description="Polar residues" evidence="1">
    <location>
        <begin position="98"/>
        <end position="107"/>
    </location>
</feature>
<dbReference type="EMBL" id="PSVT01000059">
    <property type="protein sequence ID" value="PPH71276.1"/>
    <property type="molecule type" value="Genomic_DNA"/>
</dbReference>
<gene>
    <name evidence="2" type="ORF">C5C04_11515</name>
    <name evidence="3" type="ORF">C5C40_15230</name>
</gene>
<proteinExistence type="predicted"/>
<feature type="region of interest" description="Disordered" evidence="1">
    <location>
        <begin position="1"/>
        <end position="28"/>
    </location>
</feature>
<protein>
    <submittedName>
        <fullName evidence="2">Uncharacterized protein</fullName>
    </submittedName>
</protein>
<evidence type="ECO:0000256" key="1">
    <source>
        <dbReference type="SAM" id="MobiDB-lite"/>
    </source>
</evidence>
<evidence type="ECO:0000313" key="4">
    <source>
        <dbReference type="Proteomes" id="UP000237881"/>
    </source>
</evidence>
<organism evidence="2 4">
    <name type="scientific">Rathayibacter rathayi</name>
    <name type="common">Corynebacterium rathayi</name>
    <dbReference type="NCBI Taxonomy" id="33887"/>
    <lineage>
        <taxon>Bacteria</taxon>
        <taxon>Bacillati</taxon>
        <taxon>Actinomycetota</taxon>
        <taxon>Actinomycetes</taxon>
        <taxon>Micrococcales</taxon>
        <taxon>Microbacteriaceae</taxon>
        <taxon>Rathayibacter</taxon>
    </lineage>
</organism>
<name>A0ABD6W730_RATRA</name>
<feature type="region of interest" description="Disordered" evidence="1">
    <location>
        <begin position="95"/>
        <end position="118"/>
    </location>
</feature>
<dbReference type="Proteomes" id="UP000237881">
    <property type="component" value="Unassembled WGS sequence"/>
</dbReference>
<evidence type="ECO:0000313" key="3">
    <source>
        <dbReference type="EMBL" id="PPH71276.1"/>
    </source>
</evidence>
<dbReference type="Proteomes" id="UP000239698">
    <property type="component" value="Unassembled WGS sequence"/>
</dbReference>
<feature type="compositionally biased region" description="Basic and acidic residues" evidence="1">
    <location>
        <begin position="108"/>
        <end position="118"/>
    </location>
</feature>
<keyword evidence="5" id="KW-1185">Reference proteome</keyword>
<evidence type="ECO:0000313" key="5">
    <source>
        <dbReference type="Proteomes" id="UP000239698"/>
    </source>
</evidence>